<comment type="similarity">
    <text evidence="4">Belongs to the polygalacturonase-inhibiting protein family.</text>
</comment>
<dbReference type="InterPro" id="IPR051848">
    <property type="entry name" value="PGIP"/>
</dbReference>
<comment type="subcellular location">
    <subcellularLocation>
        <location evidence="1">Cell envelope</location>
    </subcellularLocation>
</comment>
<evidence type="ECO:0000256" key="3">
    <source>
        <dbReference type="ARBA" id="ARBA00022737"/>
    </source>
</evidence>
<gene>
    <name evidence="7" type="ORF">HU200_020121</name>
</gene>
<dbReference type="InterPro" id="IPR032675">
    <property type="entry name" value="LRR_dom_sf"/>
</dbReference>
<keyword evidence="3" id="KW-0677">Repeat</keyword>
<dbReference type="Gene3D" id="3.80.10.10">
    <property type="entry name" value="Ribonuclease Inhibitor"/>
    <property type="match status" value="1"/>
</dbReference>
<dbReference type="FunFam" id="3.80.10.10:FF:000348">
    <property type="entry name" value="Polygalacturonase inhibitor 1"/>
    <property type="match status" value="1"/>
</dbReference>
<feature type="signal peptide" evidence="5">
    <location>
        <begin position="1"/>
        <end position="25"/>
    </location>
</feature>
<organism evidence="7 8">
    <name type="scientific">Digitaria exilis</name>
    <dbReference type="NCBI Taxonomy" id="1010633"/>
    <lineage>
        <taxon>Eukaryota</taxon>
        <taxon>Viridiplantae</taxon>
        <taxon>Streptophyta</taxon>
        <taxon>Embryophyta</taxon>
        <taxon>Tracheophyta</taxon>
        <taxon>Spermatophyta</taxon>
        <taxon>Magnoliopsida</taxon>
        <taxon>Liliopsida</taxon>
        <taxon>Poales</taxon>
        <taxon>Poaceae</taxon>
        <taxon>PACMAD clade</taxon>
        <taxon>Panicoideae</taxon>
        <taxon>Panicodae</taxon>
        <taxon>Paniceae</taxon>
        <taxon>Anthephorinae</taxon>
        <taxon>Digitaria</taxon>
    </lineage>
</organism>
<keyword evidence="2" id="KW-0433">Leucine-rich repeat</keyword>
<dbReference type="PANTHER" id="PTHR48059">
    <property type="entry name" value="POLYGALACTURONASE INHIBITOR 1"/>
    <property type="match status" value="1"/>
</dbReference>
<dbReference type="InterPro" id="IPR001611">
    <property type="entry name" value="Leu-rich_rpt"/>
</dbReference>
<keyword evidence="8" id="KW-1185">Reference proteome</keyword>
<dbReference type="Pfam" id="PF08263">
    <property type="entry name" value="LRRNT_2"/>
    <property type="match status" value="1"/>
</dbReference>
<evidence type="ECO:0000256" key="5">
    <source>
        <dbReference type="SAM" id="SignalP"/>
    </source>
</evidence>
<evidence type="ECO:0000313" key="8">
    <source>
        <dbReference type="Proteomes" id="UP000636709"/>
    </source>
</evidence>
<evidence type="ECO:0000256" key="1">
    <source>
        <dbReference type="ARBA" id="ARBA00004196"/>
    </source>
</evidence>
<reference evidence="7" key="1">
    <citation type="submission" date="2020-07" db="EMBL/GenBank/DDBJ databases">
        <title>Genome sequence and genetic diversity analysis of an under-domesticated orphan crop, white fonio (Digitaria exilis).</title>
        <authorList>
            <person name="Bennetzen J.L."/>
            <person name="Chen S."/>
            <person name="Ma X."/>
            <person name="Wang X."/>
            <person name="Yssel A.E.J."/>
            <person name="Chaluvadi S.R."/>
            <person name="Johnson M."/>
            <person name="Gangashetty P."/>
            <person name="Hamidou F."/>
            <person name="Sanogo M.D."/>
            <person name="Zwaenepoel A."/>
            <person name="Wallace J."/>
            <person name="Van De Peer Y."/>
            <person name="Van Deynze A."/>
        </authorList>
    </citation>
    <scope>NUCLEOTIDE SEQUENCE</scope>
    <source>
        <tissue evidence="7">Leaves</tissue>
    </source>
</reference>
<keyword evidence="5" id="KW-0732">Signal</keyword>
<dbReference type="AlphaFoldDB" id="A0A835KB58"/>
<proteinExistence type="inferred from homology"/>
<protein>
    <recommendedName>
        <fullName evidence="6">Leucine-rich repeat-containing N-terminal plant-type domain-containing protein</fullName>
    </recommendedName>
</protein>
<dbReference type="EMBL" id="JACEFO010001653">
    <property type="protein sequence ID" value="KAF8725584.1"/>
    <property type="molecule type" value="Genomic_DNA"/>
</dbReference>
<accession>A0A835KB58</accession>
<dbReference type="SUPFAM" id="SSF52058">
    <property type="entry name" value="L domain-like"/>
    <property type="match status" value="1"/>
</dbReference>
<dbReference type="Proteomes" id="UP000636709">
    <property type="component" value="Unassembled WGS sequence"/>
</dbReference>
<evidence type="ECO:0000313" key="7">
    <source>
        <dbReference type="EMBL" id="KAF8725584.1"/>
    </source>
</evidence>
<feature type="domain" description="Leucine-rich repeat-containing N-terminal plant-type" evidence="6">
    <location>
        <begin position="33"/>
        <end position="70"/>
    </location>
</feature>
<comment type="caution">
    <text evidence="7">The sequence shown here is derived from an EMBL/GenBank/DDBJ whole genome shotgun (WGS) entry which is preliminary data.</text>
</comment>
<dbReference type="PANTHER" id="PTHR48059:SF4">
    <property type="entry name" value="POLYGALACTURONASE INHIBITOR 1-RELATED"/>
    <property type="match status" value="1"/>
</dbReference>
<evidence type="ECO:0000256" key="2">
    <source>
        <dbReference type="ARBA" id="ARBA00022614"/>
    </source>
</evidence>
<evidence type="ECO:0000256" key="4">
    <source>
        <dbReference type="ARBA" id="ARBA00038043"/>
    </source>
</evidence>
<evidence type="ECO:0000259" key="6">
    <source>
        <dbReference type="Pfam" id="PF08263"/>
    </source>
</evidence>
<dbReference type="Pfam" id="PF00560">
    <property type="entry name" value="LRR_1"/>
    <property type="match status" value="3"/>
</dbReference>
<feature type="chain" id="PRO_5032681918" description="Leucine-rich repeat-containing N-terminal plant-type domain-containing protein" evidence="5">
    <location>
        <begin position="26"/>
        <end position="427"/>
    </location>
</feature>
<dbReference type="InterPro" id="IPR013210">
    <property type="entry name" value="LRR_N_plant-typ"/>
</dbReference>
<sequence length="427" mass="45173">MQPAMETLTFLVLLIAASATAAAAAGSKDRCHSGDKAALLAIKAALGNPYHFASWTPDTSCCDWYDVDCDPTTGRVIGLSVFQDANLTGAIPDAIAGLVHLQNLMFHHLPGISGPIPPAIAKLSNLSQLTISNTAVSGPVPSFLAALTKLTLLDLSFNSLTGSIPASLGAIPNLSGINLSRNRLTGGIPAGFLSKSADQIYLWLSHNNLTGSIPGEFAGANFAHLDLSRNALAGDASGLFGRGKELQYLDLSRNAFSFDLTGVELPEQLDVLDVSHNAIYGGIPAGVANLTNLQLFNVSYNRLCGPVPTGGNLGRFDAYSYQHNKCLCGAPLANACNLPPACAVGVHRHTSGRRHRGRVRRRGEQIDLFARGKHVQQMDQLILLDVSHNAIYGGVPAEVAIFNVSYNRLCAKVPTGGNMARFDTYSC</sequence>
<dbReference type="OrthoDB" id="676979at2759"/>
<name>A0A835KB58_9POAL</name>